<gene>
    <name evidence="2" type="ORF">SAMN05216464_101796</name>
</gene>
<name>A0A1G6UY80_9SPHI</name>
<dbReference type="EMBL" id="FNAI01000001">
    <property type="protein sequence ID" value="SDD46203.1"/>
    <property type="molecule type" value="Genomic_DNA"/>
</dbReference>
<sequence length="291" mass="30596">MKNNIQMLIRSFLYITLTIAFCPIAYGQKLNNVQEGAIQAPASVKIDGKLLEWGGGLQAYNKSTGLYYTLANNAQNIFLVIQSTDQINSRKIIAGGISLTINTDGKKKDKDAFVITFPMVSQSAMRGQFRRRGNSGDQQGAPDSAAILAMRQQVHNAAKEITVSGFKDIADSVISIYNEYGIQAAVDYDAKGNLVYELALPLSLLHIAVADAKELAYNIKVNGIQQRNREGDGGGGNDGSGGGFGGGGGRRGGSGGGGFGGGGGRGGGGGADLQSMMSPTDFWGKYVLIKN</sequence>
<evidence type="ECO:0000256" key="1">
    <source>
        <dbReference type="SAM" id="MobiDB-lite"/>
    </source>
</evidence>
<organism evidence="2 3">
    <name type="scientific">Mucilaginibacter pineti</name>
    <dbReference type="NCBI Taxonomy" id="1391627"/>
    <lineage>
        <taxon>Bacteria</taxon>
        <taxon>Pseudomonadati</taxon>
        <taxon>Bacteroidota</taxon>
        <taxon>Sphingobacteriia</taxon>
        <taxon>Sphingobacteriales</taxon>
        <taxon>Sphingobacteriaceae</taxon>
        <taxon>Mucilaginibacter</taxon>
    </lineage>
</organism>
<reference evidence="2 3" key="1">
    <citation type="submission" date="2016-10" db="EMBL/GenBank/DDBJ databases">
        <authorList>
            <person name="de Groot N.N."/>
        </authorList>
    </citation>
    <scope>NUCLEOTIDE SEQUENCE [LARGE SCALE GENOMIC DNA]</scope>
    <source>
        <strain evidence="2 3">47C3B</strain>
    </source>
</reference>
<evidence type="ECO:0008006" key="4">
    <source>
        <dbReference type="Google" id="ProtNLM"/>
    </source>
</evidence>
<dbReference type="STRING" id="1391627.SAMN05216464_101796"/>
<feature type="region of interest" description="Disordered" evidence="1">
    <location>
        <begin position="227"/>
        <end position="271"/>
    </location>
</feature>
<feature type="compositionally biased region" description="Gly residues" evidence="1">
    <location>
        <begin position="233"/>
        <end position="271"/>
    </location>
</feature>
<protein>
    <recommendedName>
        <fullName evidence="4">YD repeat-containing protein</fullName>
    </recommendedName>
</protein>
<dbReference type="AlphaFoldDB" id="A0A1G6UY80"/>
<evidence type="ECO:0000313" key="2">
    <source>
        <dbReference type="EMBL" id="SDD46203.1"/>
    </source>
</evidence>
<proteinExistence type="predicted"/>
<dbReference type="Proteomes" id="UP000199072">
    <property type="component" value="Unassembled WGS sequence"/>
</dbReference>
<evidence type="ECO:0000313" key="3">
    <source>
        <dbReference type="Proteomes" id="UP000199072"/>
    </source>
</evidence>
<dbReference type="OrthoDB" id="1523672at2"/>
<keyword evidence="3" id="KW-1185">Reference proteome</keyword>
<dbReference type="RefSeq" id="WP_143014041.1">
    <property type="nucleotide sequence ID" value="NZ_FNAI01000001.1"/>
</dbReference>
<accession>A0A1G6UY80</accession>